<dbReference type="GO" id="GO:0015628">
    <property type="term" value="P:protein secretion by the type II secretion system"/>
    <property type="evidence" value="ECO:0007669"/>
    <property type="project" value="InterPro"/>
</dbReference>
<evidence type="ECO:0000313" key="7">
    <source>
        <dbReference type="EMBL" id="KKQ50332.1"/>
    </source>
</evidence>
<dbReference type="NCBIfam" id="TIGR02532">
    <property type="entry name" value="IV_pilin_GFxxxE"/>
    <property type="match status" value="1"/>
</dbReference>
<dbReference type="PANTHER" id="PTHR30093:SF44">
    <property type="entry name" value="TYPE II SECRETION SYSTEM CORE PROTEIN G"/>
    <property type="match status" value="1"/>
</dbReference>
<organism evidence="7 8">
    <name type="scientific">Candidatus Shapirobacteria bacterium GW2011_GWE1_38_10</name>
    <dbReference type="NCBI Taxonomy" id="1618488"/>
    <lineage>
        <taxon>Bacteria</taxon>
        <taxon>Candidatus Shapironibacteriota</taxon>
    </lineage>
</organism>
<dbReference type="PANTHER" id="PTHR30093">
    <property type="entry name" value="GENERAL SECRETION PATHWAY PROTEIN G"/>
    <property type="match status" value="1"/>
</dbReference>
<keyword evidence="5 6" id="KW-0472">Membrane</keyword>
<evidence type="ECO:0000256" key="2">
    <source>
        <dbReference type="ARBA" id="ARBA00022481"/>
    </source>
</evidence>
<dbReference type="GO" id="GO:0015627">
    <property type="term" value="C:type II protein secretion system complex"/>
    <property type="evidence" value="ECO:0007669"/>
    <property type="project" value="InterPro"/>
</dbReference>
<evidence type="ECO:0000256" key="5">
    <source>
        <dbReference type="ARBA" id="ARBA00023136"/>
    </source>
</evidence>
<comment type="subcellular location">
    <subcellularLocation>
        <location evidence="1">Membrane</location>
        <topology evidence="1">Single-pass membrane protein</topology>
    </subcellularLocation>
</comment>
<evidence type="ECO:0000313" key="8">
    <source>
        <dbReference type="Proteomes" id="UP000034231"/>
    </source>
</evidence>
<dbReference type="SUPFAM" id="SSF54523">
    <property type="entry name" value="Pili subunits"/>
    <property type="match status" value="1"/>
</dbReference>
<keyword evidence="3 6" id="KW-0812">Transmembrane</keyword>
<keyword evidence="4 6" id="KW-1133">Transmembrane helix</keyword>
<proteinExistence type="predicted"/>
<keyword evidence="2" id="KW-0488">Methylation</keyword>
<dbReference type="AlphaFoldDB" id="A0A0G0I711"/>
<sequence length="147" mass="15746">MVASNKKAFTLIELLVVISIIATLTAILLPNFMGARERAADSNKKQGLVAIKNALRLFYNDTQNYPSSTNMTELETTLASYMPSISGIGFTYSYAQTNGGDGFQLCVEVDSGGNEISVSQAQCKDAINQVCGTTISSNLKLFVVCAN</sequence>
<dbReference type="Pfam" id="PF07963">
    <property type="entry name" value="N_methyl"/>
    <property type="match status" value="1"/>
</dbReference>
<accession>A0A0G0I711</accession>
<dbReference type="EMBL" id="LBTX01000006">
    <property type="protein sequence ID" value="KKQ50332.1"/>
    <property type="molecule type" value="Genomic_DNA"/>
</dbReference>
<reference evidence="7 8" key="1">
    <citation type="journal article" date="2015" name="Nature">
        <title>rRNA introns, odd ribosomes, and small enigmatic genomes across a large radiation of phyla.</title>
        <authorList>
            <person name="Brown C.T."/>
            <person name="Hug L.A."/>
            <person name="Thomas B.C."/>
            <person name="Sharon I."/>
            <person name="Castelle C.J."/>
            <person name="Singh A."/>
            <person name="Wilkins M.J."/>
            <person name="Williams K.H."/>
            <person name="Banfield J.F."/>
        </authorList>
    </citation>
    <scope>NUCLEOTIDE SEQUENCE [LARGE SCALE GENOMIC DNA]</scope>
</reference>
<evidence type="ECO:0000256" key="4">
    <source>
        <dbReference type="ARBA" id="ARBA00022989"/>
    </source>
</evidence>
<dbReference type="Proteomes" id="UP000034231">
    <property type="component" value="Unassembled WGS sequence"/>
</dbReference>
<comment type="caution">
    <text evidence="7">The sequence shown here is derived from an EMBL/GenBank/DDBJ whole genome shotgun (WGS) entry which is preliminary data.</text>
</comment>
<dbReference type="Gene3D" id="3.30.700.10">
    <property type="entry name" value="Glycoprotein, Type 4 Pilin"/>
    <property type="match status" value="1"/>
</dbReference>
<dbReference type="PRINTS" id="PR00813">
    <property type="entry name" value="BCTERIALGSPG"/>
</dbReference>
<dbReference type="InterPro" id="IPR000983">
    <property type="entry name" value="Bac_GSPG_pilin"/>
</dbReference>
<dbReference type="InterPro" id="IPR012902">
    <property type="entry name" value="N_methyl_site"/>
</dbReference>
<evidence type="ECO:0000256" key="1">
    <source>
        <dbReference type="ARBA" id="ARBA00004167"/>
    </source>
</evidence>
<evidence type="ECO:0000256" key="3">
    <source>
        <dbReference type="ARBA" id="ARBA00022692"/>
    </source>
</evidence>
<dbReference type="GO" id="GO:0016020">
    <property type="term" value="C:membrane"/>
    <property type="evidence" value="ECO:0007669"/>
    <property type="project" value="UniProtKB-SubCell"/>
</dbReference>
<dbReference type="InterPro" id="IPR045584">
    <property type="entry name" value="Pilin-like"/>
</dbReference>
<gene>
    <name evidence="7" type="ORF">US68_C0006G0012</name>
</gene>
<protein>
    <submittedName>
        <fullName evidence="7">Uncharacterized protein</fullName>
    </submittedName>
</protein>
<evidence type="ECO:0000256" key="6">
    <source>
        <dbReference type="SAM" id="Phobius"/>
    </source>
</evidence>
<feature type="transmembrane region" description="Helical" evidence="6">
    <location>
        <begin position="12"/>
        <end position="33"/>
    </location>
</feature>
<name>A0A0G0I711_9BACT</name>